<protein>
    <submittedName>
        <fullName evidence="3">Heterokaryon incompatibility protein-domain-containing protein</fullName>
    </submittedName>
</protein>
<evidence type="ECO:0000313" key="4">
    <source>
        <dbReference type="Proteomes" id="UP001321749"/>
    </source>
</evidence>
<dbReference type="InterPro" id="IPR052895">
    <property type="entry name" value="HetReg/Transcr_Mod"/>
</dbReference>
<evidence type="ECO:0000313" key="3">
    <source>
        <dbReference type="EMBL" id="KAK4459465.1"/>
    </source>
</evidence>
<dbReference type="AlphaFoldDB" id="A0AAV9HH67"/>
<dbReference type="PANTHER" id="PTHR24148">
    <property type="entry name" value="ANKYRIN REPEAT DOMAIN-CONTAINING PROTEIN 39 HOMOLOG-RELATED"/>
    <property type="match status" value="1"/>
</dbReference>
<reference evidence="3" key="1">
    <citation type="journal article" date="2023" name="Mol. Phylogenet. Evol.">
        <title>Genome-scale phylogeny and comparative genomics of the fungal order Sordariales.</title>
        <authorList>
            <person name="Hensen N."/>
            <person name="Bonometti L."/>
            <person name="Westerberg I."/>
            <person name="Brannstrom I.O."/>
            <person name="Guillou S."/>
            <person name="Cros-Aarteil S."/>
            <person name="Calhoun S."/>
            <person name="Haridas S."/>
            <person name="Kuo A."/>
            <person name="Mondo S."/>
            <person name="Pangilinan J."/>
            <person name="Riley R."/>
            <person name="LaButti K."/>
            <person name="Andreopoulos B."/>
            <person name="Lipzen A."/>
            <person name="Chen C."/>
            <person name="Yan M."/>
            <person name="Daum C."/>
            <person name="Ng V."/>
            <person name="Clum A."/>
            <person name="Steindorff A."/>
            <person name="Ohm R.A."/>
            <person name="Martin F."/>
            <person name="Silar P."/>
            <person name="Natvig D.O."/>
            <person name="Lalanne C."/>
            <person name="Gautier V."/>
            <person name="Ament-Velasquez S.L."/>
            <person name="Kruys A."/>
            <person name="Hutchinson M.I."/>
            <person name="Powell A.J."/>
            <person name="Barry K."/>
            <person name="Miller A.N."/>
            <person name="Grigoriev I.V."/>
            <person name="Debuchy R."/>
            <person name="Gladieux P."/>
            <person name="Hiltunen Thoren M."/>
            <person name="Johannesson H."/>
        </authorList>
    </citation>
    <scope>NUCLEOTIDE SEQUENCE</scope>
    <source>
        <strain evidence="3">PSN324</strain>
    </source>
</reference>
<proteinExistence type="predicted"/>
<dbReference type="EMBL" id="MU865036">
    <property type="protein sequence ID" value="KAK4459465.1"/>
    <property type="molecule type" value="Genomic_DNA"/>
</dbReference>
<feature type="domain" description="Heterokaryon incompatibility" evidence="2">
    <location>
        <begin position="101"/>
        <end position="266"/>
    </location>
</feature>
<comment type="caution">
    <text evidence="3">The sequence shown here is derived from an EMBL/GenBank/DDBJ whole genome shotgun (WGS) entry which is preliminary data.</text>
</comment>
<dbReference type="Pfam" id="PF06985">
    <property type="entry name" value="HET"/>
    <property type="match status" value="1"/>
</dbReference>
<evidence type="ECO:0000256" key="1">
    <source>
        <dbReference type="SAM" id="MobiDB-lite"/>
    </source>
</evidence>
<evidence type="ECO:0000259" key="2">
    <source>
        <dbReference type="Pfam" id="PF06985"/>
    </source>
</evidence>
<keyword evidence="4" id="KW-1185">Reference proteome</keyword>
<gene>
    <name evidence="3" type="ORF">QBC42DRAFT_299404</name>
</gene>
<dbReference type="PANTHER" id="PTHR24148:SF73">
    <property type="entry name" value="HET DOMAIN PROTEIN (AFU_ORTHOLOGUE AFUA_8G01020)"/>
    <property type="match status" value="1"/>
</dbReference>
<feature type="compositionally biased region" description="Basic and acidic residues" evidence="1">
    <location>
        <begin position="682"/>
        <end position="701"/>
    </location>
</feature>
<feature type="region of interest" description="Disordered" evidence="1">
    <location>
        <begin position="680"/>
        <end position="701"/>
    </location>
</feature>
<name>A0AAV9HH67_9PEZI</name>
<organism evidence="3 4">
    <name type="scientific">Cladorrhinum samala</name>
    <dbReference type="NCBI Taxonomy" id="585594"/>
    <lineage>
        <taxon>Eukaryota</taxon>
        <taxon>Fungi</taxon>
        <taxon>Dikarya</taxon>
        <taxon>Ascomycota</taxon>
        <taxon>Pezizomycotina</taxon>
        <taxon>Sordariomycetes</taxon>
        <taxon>Sordariomycetidae</taxon>
        <taxon>Sordariales</taxon>
        <taxon>Podosporaceae</taxon>
        <taxon>Cladorrhinum</taxon>
    </lineage>
</organism>
<dbReference type="Proteomes" id="UP001321749">
    <property type="component" value="Unassembled WGS sequence"/>
</dbReference>
<accession>A0AAV9HH67</accession>
<sequence>MSLEHHHDTYAHSQTADVLLELNQQLIIVSEENKRKLLGDVNEARLREQNRARATAILNELERINPKVAQHFCAKSDSLADLKLRMIMPADHQPRQQIPSFIVVSYCWHYSSWISSPYAIVPGWEITKPMMDAVLGVRKSPDEGVWLDRLCINQGNENDKVTHIATMDTIYHSARRMAILLEDVHLSDDEESAGLAYAKFYDDMSREAGERGLQGAERIAFIDEYFPRQEKHYHECGRDGELAAAKPFVMKLLAARWFTRAWCAHESRIHPHRKVDNPLFMCFGPTGEVLSFEFRFVYYLAMYLDRLEPEDTNPNGVAWYESIPHPNHATLRQLWWRLSGLVQSHTEQCSPLQHLASITIFDCFRKADLMSIALNTAGIALYFDGQDVQSIEDVKWVFSLLVLAAGDLVPLVVKGPKLRVPSVEKQQVVSWAIDPPHITIEEHLENPLPQSITAVTGEYIELDLIVFSSQPRRASESSLAIAKRIIAEHDLESLAVHYLAAAPKEIQHPAQMLSGIVDRINAEITLAHAQAVLGNLDMIRLSLAVAIDAGLDWILAFPSSFAHATETWQHGIVDGIQASPPDARILSAASSLLSHLSPLSTDSEPHLAILTRFFNIILDPRSSQLCRSSRLLPVSPLLGDYAITTPASNRSYLAVPLCLAHLPPWHDYCWVIEPFDPSAEPEDPKDHLAPHPSTLEKRKKGEPEIKIEDFVPVLTTDYPDRRAPPRPQGEWRLRTKQALFGTSVPWDGEGLLKRVMEEEQDEVKVLRKQKVFGAESYDWTSIRKAMVAVTARALELEREEQDELLAGEVGGGDAAVGDAGLASAGMAG</sequence>
<dbReference type="InterPro" id="IPR010730">
    <property type="entry name" value="HET"/>
</dbReference>
<reference evidence="3" key="2">
    <citation type="submission" date="2023-06" db="EMBL/GenBank/DDBJ databases">
        <authorList>
            <consortium name="Lawrence Berkeley National Laboratory"/>
            <person name="Mondo S.J."/>
            <person name="Hensen N."/>
            <person name="Bonometti L."/>
            <person name="Westerberg I."/>
            <person name="Brannstrom I.O."/>
            <person name="Guillou S."/>
            <person name="Cros-Aarteil S."/>
            <person name="Calhoun S."/>
            <person name="Haridas S."/>
            <person name="Kuo A."/>
            <person name="Pangilinan J."/>
            <person name="Riley R."/>
            <person name="Labutti K."/>
            <person name="Andreopoulos B."/>
            <person name="Lipzen A."/>
            <person name="Chen C."/>
            <person name="Yanf M."/>
            <person name="Daum C."/>
            <person name="Ng V."/>
            <person name="Clum A."/>
            <person name="Steindorff A."/>
            <person name="Ohm R."/>
            <person name="Martin F."/>
            <person name="Silar P."/>
            <person name="Natvig D."/>
            <person name="Lalanne C."/>
            <person name="Gautier V."/>
            <person name="Ament-Velasquez S.L."/>
            <person name="Kruys A."/>
            <person name="Hutchinson M.I."/>
            <person name="Powell A.J."/>
            <person name="Barry K."/>
            <person name="Miller A.N."/>
            <person name="Grigoriev I.V."/>
            <person name="Debuchy R."/>
            <person name="Gladieux P."/>
            <person name="Thoren M.H."/>
            <person name="Johannesson H."/>
        </authorList>
    </citation>
    <scope>NUCLEOTIDE SEQUENCE</scope>
    <source>
        <strain evidence="3">PSN324</strain>
    </source>
</reference>